<dbReference type="Pfam" id="PF25681">
    <property type="entry name" value="Phage_TTP_17"/>
    <property type="match status" value="1"/>
</dbReference>
<dbReference type="AlphaFoldDB" id="A0AAE4U896"/>
<gene>
    <name evidence="1" type="ORF">R3P82_13890</name>
</gene>
<dbReference type="RefSeq" id="WP_069388561.1">
    <property type="nucleotide sequence ID" value="NZ_JAWLKJ010000003.1"/>
</dbReference>
<dbReference type="EMBL" id="JAWLKJ010000003">
    <property type="protein sequence ID" value="MDV6300193.1"/>
    <property type="molecule type" value="Genomic_DNA"/>
</dbReference>
<proteinExistence type="predicted"/>
<protein>
    <recommendedName>
        <fullName evidence="3">Phage tail protein</fullName>
    </recommendedName>
</protein>
<evidence type="ECO:0008006" key="3">
    <source>
        <dbReference type="Google" id="ProtNLM"/>
    </source>
</evidence>
<organism evidence="1 2">
    <name type="scientific">Dietzia maris</name>
    <dbReference type="NCBI Taxonomy" id="37915"/>
    <lineage>
        <taxon>Bacteria</taxon>
        <taxon>Bacillati</taxon>
        <taxon>Actinomycetota</taxon>
        <taxon>Actinomycetes</taxon>
        <taxon>Mycobacteriales</taxon>
        <taxon>Dietziaceae</taxon>
        <taxon>Dietzia</taxon>
    </lineage>
</organism>
<comment type="caution">
    <text evidence="1">The sequence shown here is derived from an EMBL/GenBank/DDBJ whole genome shotgun (WGS) entry which is preliminary data.</text>
</comment>
<reference evidence="1" key="1">
    <citation type="submission" date="2023-10" db="EMBL/GenBank/DDBJ databases">
        <title>Development of a sustainable strategy for remediation of hydrocarbon-contaminated territories based on the waste exchange concept.</title>
        <authorList>
            <person name="Krivoruchko A."/>
        </authorList>
    </citation>
    <scope>NUCLEOTIDE SEQUENCE</scope>
    <source>
        <strain evidence="1">IEGM 1175</strain>
    </source>
</reference>
<dbReference type="InterPro" id="IPR058154">
    <property type="entry name" value="Bxb1_TTP-like"/>
</dbReference>
<dbReference type="GeneID" id="36308753"/>
<name>A0AAE4U896_9ACTN</name>
<accession>A0AAE4U896</accession>
<evidence type="ECO:0000313" key="2">
    <source>
        <dbReference type="Proteomes" id="UP001185873"/>
    </source>
</evidence>
<evidence type="ECO:0000313" key="1">
    <source>
        <dbReference type="EMBL" id="MDV6300193.1"/>
    </source>
</evidence>
<dbReference type="Proteomes" id="UP001185873">
    <property type="component" value="Unassembled WGS sequence"/>
</dbReference>
<sequence length="197" mass="22031">MSTPIGDNYDDELVRMGVTGQLMYAPLGTIAPDGMAEWAPEFIDLGWISDEGITESVDESSEGFTPWQATAEVREDITSVLITWETTLWTTSYDTIALYFRKQEADMTRNADGSIEFVDGNIPKKHRVFFGIDVIDDPYRRRIEIPNGGISERGGQTYTKGSLIGYPITIKGYLTAQGWSCKRKFLEGWDLPTPATP</sequence>